<dbReference type="Proteomes" id="UP001652582">
    <property type="component" value="Chromosome 9"/>
</dbReference>
<keyword evidence="8" id="KW-1185">Reference proteome</keyword>
<name>A0A6J1MRA4_BICAN</name>
<evidence type="ECO:0000256" key="2">
    <source>
        <dbReference type="ARBA" id="ARBA00022487"/>
    </source>
</evidence>
<keyword evidence="3 6" id="KW-0378">Hydrolase</keyword>
<evidence type="ECO:0000256" key="4">
    <source>
        <dbReference type="ARBA" id="ARBA00023157"/>
    </source>
</evidence>
<dbReference type="RefSeq" id="XP_023935397.1">
    <property type="nucleotide sequence ID" value="XM_024079629.2"/>
</dbReference>
<dbReference type="AlphaFoldDB" id="A0A6J1MRA4"/>
<dbReference type="InterPro" id="IPR050309">
    <property type="entry name" value="Type-B_Carboxylest/Lipase"/>
</dbReference>
<keyword evidence="2" id="KW-0719">Serine esterase</keyword>
<dbReference type="OrthoDB" id="3200163at2759"/>
<dbReference type="PANTHER" id="PTHR11559">
    <property type="entry name" value="CARBOXYLESTERASE"/>
    <property type="match status" value="1"/>
</dbReference>
<feature type="chain" id="PRO_5027163834" description="Carboxylic ester hydrolase" evidence="6">
    <location>
        <begin position="17"/>
        <end position="562"/>
    </location>
</feature>
<dbReference type="PROSITE" id="PS00122">
    <property type="entry name" value="CARBOXYLESTERASE_B_1"/>
    <property type="match status" value="1"/>
</dbReference>
<protein>
    <recommendedName>
        <fullName evidence="6">Carboxylic ester hydrolase</fullName>
        <ecNumber evidence="6">3.1.1.-</ecNumber>
    </recommendedName>
</protein>
<dbReference type="SUPFAM" id="SSF53474">
    <property type="entry name" value="alpha/beta-Hydrolases"/>
    <property type="match status" value="1"/>
</dbReference>
<dbReference type="KEGG" id="bany:112043941"/>
<comment type="similarity">
    <text evidence="1 6">Belongs to the type-B carboxylesterase/lipase family.</text>
</comment>
<dbReference type="EC" id="3.1.1.-" evidence="6"/>
<feature type="domain" description="Carboxylesterase type B" evidence="7">
    <location>
        <begin position="20"/>
        <end position="536"/>
    </location>
</feature>
<dbReference type="Pfam" id="PF00135">
    <property type="entry name" value="COesterase"/>
    <property type="match status" value="1"/>
</dbReference>
<accession>A0A6J1MRA4</accession>
<gene>
    <name evidence="9" type="primary">LOC112043941</name>
</gene>
<evidence type="ECO:0000313" key="8">
    <source>
        <dbReference type="Proteomes" id="UP001652582"/>
    </source>
</evidence>
<dbReference type="InterPro" id="IPR019826">
    <property type="entry name" value="Carboxylesterase_B_AS"/>
</dbReference>
<proteinExistence type="inferred from homology"/>
<organism evidence="8 9">
    <name type="scientific">Bicyclus anynana</name>
    <name type="common">Squinting bush brown butterfly</name>
    <dbReference type="NCBI Taxonomy" id="110368"/>
    <lineage>
        <taxon>Eukaryota</taxon>
        <taxon>Metazoa</taxon>
        <taxon>Ecdysozoa</taxon>
        <taxon>Arthropoda</taxon>
        <taxon>Hexapoda</taxon>
        <taxon>Insecta</taxon>
        <taxon>Pterygota</taxon>
        <taxon>Neoptera</taxon>
        <taxon>Endopterygota</taxon>
        <taxon>Lepidoptera</taxon>
        <taxon>Glossata</taxon>
        <taxon>Ditrysia</taxon>
        <taxon>Papilionoidea</taxon>
        <taxon>Nymphalidae</taxon>
        <taxon>Satyrinae</taxon>
        <taxon>Satyrini</taxon>
        <taxon>Mycalesina</taxon>
        <taxon>Bicyclus</taxon>
    </lineage>
</organism>
<dbReference type="GeneID" id="112043941"/>
<evidence type="ECO:0000313" key="9">
    <source>
        <dbReference type="RefSeq" id="XP_023935397.1"/>
    </source>
</evidence>
<evidence type="ECO:0000256" key="5">
    <source>
        <dbReference type="ARBA" id="ARBA00023180"/>
    </source>
</evidence>
<reference evidence="9" key="1">
    <citation type="submission" date="2025-08" db="UniProtKB">
        <authorList>
            <consortium name="RefSeq"/>
        </authorList>
    </citation>
    <scope>IDENTIFICATION</scope>
</reference>
<evidence type="ECO:0000256" key="1">
    <source>
        <dbReference type="ARBA" id="ARBA00005964"/>
    </source>
</evidence>
<sequence length="562" mass="64383">MFWFILLSSFYVTTLCDYNSRLVYLSQGPVRGYREPEYGVYSFYGIPYATVPKGANRFKAPLAAPVWSDTFEAVDTEIICPQSNILNALVIPESKVIKEDCLIANIYVPETNETNLPVVIYIHGGAFVTGWGNMFTPKSLVNTQKVIAITFNYRLGAIGFLCLGTKDIPGNAAMKDQVALIRWVHKNIANFGGNPDDITLSGFSSGAVSVDMLLLSKMARGIIKKVIPESAGGLCPFSVQLDPVENAKVYAKLLGFQYVDDIYALENFYMNIPHDVLSAVQVTNMKDSVTLMAPCIERDIGEERFLEDSPVNLLKRGDFEKLPTLYGFTHMDGLFRLPQFYTWKDEMNTKFSDFLPADLQFKNKLEKEKVANEVRSFYFSDKPVGEETVLDFVYYFTDVMYALPMLRSVKLQVEAGHSQIYLYEYSYYEDGLPPIPFTDKRGANHCAQTFGVLDGFWNSTIVDEKDVSDDIRQRKIYMKKIWLNFMIKGKPISDDLEEDLNLPEWPPVELDIQRYMSINRTLEVQEYLLKDRYLFWENIYDKHYRNPIPPILPTKYRNLNGE</sequence>
<keyword evidence="5" id="KW-0325">Glycoprotein</keyword>
<evidence type="ECO:0000256" key="3">
    <source>
        <dbReference type="ARBA" id="ARBA00022801"/>
    </source>
</evidence>
<dbReference type="InterPro" id="IPR002018">
    <property type="entry name" value="CarbesteraseB"/>
</dbReference>
<dbReference type="InterPro" id="IPR029058">
    <property type="entry name" value="AB_hydrolase_fold"/>
</dbReference>
<dbReference type="GO" id="GO:0052689">
    <property type="term" value="F:carboxylic ester hydrolase activity"/>
    <property type="evidence" value="ECO:0007669"/>
    <property type="project" value="UniProtKB-KW"/>
</dbReference>
<keyword evidence="6" id="KW-0732">Signal</keyword>
<dbReference type="Gene3D" id="3.40.50.1820">
    <property type="entry name" value="alpha/beta hydrolase"/>
    <property type="match status" value="1"/>
</dbReference>
<keyword evidence="4" id="KW-1015">Disulfide bond</keyword>
<evidence type="ECO:0000256" key="6">
    <source>
        <dbReference type="RuleBase" id="RU361235"/>
    </source>
</evidence>
<evidence type="ECO:0000259" key="7">
    <source>
        <dbReference type="Pfam" id="PF00135"/>
    </source>
</evidence>
<feature type="signal peptide" evidence="6">
    <location>
        <begin position="1"/>
        <end position="16"/>
    </location>
</feature>